<comment type="caution">
    <text evidence="3">The sequence shown here is derived from an EMBL/GenBank/DDBJ whole genome shotgun (WGS) entry which is preliminary data.</text>
</comment>
<gene>
    <name evidence="3" type="ORF">GALL_254680</name>
</gene>
<sequence length="390" mass="41146">MNVLEPKKAIKNTLFPAALLASALLFAAGPARADLTIGIDLPLTGPAAALGIPCKNALVFWPKKIGGQRVKLVVLDDASDPTQATTNARRFVADDKVDVMVGSTVTPAALAMAAVATESHTVQLALSPVELPPGKDAWTFRLPQSVTLMATGIVDQMKKTGVKNYAFIGYSDAYGESWLKDMRRLADAAGIKLTTAERFSRADTSITAQAIKAIASRPDAILVVASGSGAAMPEMALVEHGYKGQIYQTHSAASRDLIRIGGKSVEGTLVVAGLAVMPEGLPDSNPSKKLAVDFVNKYEKVYGAGSRNQFAAHAYDAQLVLQHVVPIALKKGKPGTAAFRAALKDALEHSGGIVATQGVFHYSPTDHFGLDANSRMMLTVSEGDWKVVTP</sequence>
<reference evidence="3" key="1">
    <citation type="submission" date="2016-10" db="EMBL/GenBank/DDBJ databases">
        <title>Sequence of Gallionella enrichment culture.</title>
        <authorList>
            <person name="Poehlein A."/>
            <person name="Muehling M."/>
            <person name="Daniel R."/>
        </authorList>
    </citation>
    <scope>NUCLEOTIDE SEQUENCE</scope>
</reference>
<dbReference type="InterPro" id="IPR028081">
    <property type="entry name" value="Leu-bd"/>
</dbReference>
<evidence type="ECO:0000256" key="1">
    <source>
        <dbReference type="ARBA" id="ARBA00022729"/>
    </source>
</evidence>
<dbReference type="PANTHER" id="PTHR30483">
    <property type="entry name" value="LEUCINE-SPECIFIC-BINDING PROTEIN"/>
    <property type="match status" value="1"/>
</dbReference>
<dbReference type="Pfam" id="PF13458">
    <property type="entry name" value="Peripla_BP_6"/>
    <property type="match status" value="1"/>
</dbReference>
<keyword evidence="1" id="KW-0732">Signal</keyword>
<dbReference type="EMBL" id="MLJW01000228">
    <property type="protein sequence ID" value="OIQ92559.1"/>
    <property type="molecule type" value="Genomic_DNA"/>
</dbReference>
<dbReference type="SUPFAM" id="SSF53822">
    <property type="entry name" value="Periplasmic binding protein-like I"/>
    <property type="match status" value="1"/>
</dbReference>
<evidence type="ECO:0000313" key="3">
    <source>
        <dbReference type="EMBL" id="OIQ92559.1"/>
    </source>
</evidence>
<dbReference type="Gene3D" id="3.40.50.2300">
    <property type="match status" value="2"/>
</dbReference>
<accession>A0A1J5RKR4</accession>
<proteinExistence type="predicted"/>
<name>A0A1J5RKR4_9ZZZZ</name>
<evidence type="ECO:0000259" key="2">
    <source>
        <dbReference type="Pfam" id="PF13458"/>
    </source>
</evidence>
<dbReference type="PANTHER" id="PTHR30483:SF38">
    <property type="entry name" value="BLR7848 PROTEIN"/>
    <property type="match status" value="1"/>
</dbReference>
<dbReference type="InterPro" id="IPR051010">
    <property type="entry name" value="BCAA_transport"/>
</dbReference>
<protein>
    <recommendedName>
        <fullName evidence="2">Leucine-binding protein domain-containing protein</fullName>
    </recommendedName>
</protein>
<dbReference type="InterPro" id="IPR028082">
    <property type="entry name" value="Peripla_BP_I"/>
</dbReference>
<dbReference type="AlphaFoldDB" id="A0A1J5RKR4"/>
<feature type="domain" description="Leucine-binding protein" evidence="2">
    <location>
        <begin position="35"/>
        <end position="345"/>
    </location>
</feature>
<organism evidence="3">
    <name type="scientific">mine drainage metagenome</name>
    <dbReference type="NCBI Taxonomy" id="410659"/>
    <lineage>
        <taxon>unclassified sequences</taxon>
        <taxon>metagenomes</taxon>
        <taxon>ecological metagenomes</taxon>
    </lineage>
</organism>
<dbReference type="CDD" id="cd06333">
    <property type="entry name" value="PBP1_ABC_RPA1789-like"/>
    <property type="match status" value="1"/>
</dbReference>